<gene>
    <name evidence="5" type="ORF">G5B05_13505</name>
</gene>
<keyword evidence="3" id="KW-0238">DNA-binding</keyword>
<dbReference type="InterPro" id="IPR000055">
    <property type="entry name" value="Restrct_endonuc_typeI_TRD"/>
</dbReference>
<keyword evidence="5" id="KW-0540">Nuclease</keyword>
<dbReference type="RefSeq" id="WP_173830281.1">
    <property type="nucleotide sequence ID" value="NZ_JAAITQ010000030.1"/>
</dbReference>
<evidence type="ECO:0000256" key="2">
    <source>
        <dbReference type="ARBA" id="ARBA00022747"/>
    </source>
</evidence>
<dbReference type="GO" id="GO:0004519">
    <property type="term" value="F:endonuclease activity"/>
    <property type="evidence" value="ECO:0007669"/>
    <property type="project" value="UniProtKB-KW"/>
</dbReference>
<evidence type="ECO:0000259" key="4">
    <source>
        <dbReference type="Pfam" id="PF01420"/>
    </source>
</evidence>
<keyword evidence="2" id="KW-0680">Restriction system</keyword>
<dbReference type="Gene3D" id="3.90.220.20">
    <property type="entry name" value="DNA methylase specificity domains"/>
    <property type="match status" value="2"/>
</dbReference>
<dbReference type="Proteomes" id="UP000768180">
    <property type="component" value="Unassembled WGS sequence"/>
</dbReference>
<dbReference type="Pfam" id="PF01420">
    <property type="entry name" value="Methylase_S"/>
    <property type="match status" value="1"/>
</dbReference>
<dbReference type="Gene3D" id="1.10.287.1120">
    <property type="entry name" value="Bipartite methylase S protein"/>
    <property type="match status" value="1"/>
</dbReference>
<organism evidence="5 6">
    <name type="scientific">Fusicatenibacter saccharivorans</name>
    <dbReference type="NCBI Taxonomy" id="1150298"/>
    <lineage>
        <taxon>Bacteria</taxon>
        <taxon>Bacillati</taxon>
        <taxon>Bacillota</taxon>
        <taxon>Clostridia</taxon>
        <taxon>Lachnospirales</taxon>
        <taxon>Lachnospiraceae</taxon>
        <taxon>Fusicatenibacter</taxon>
    </lineage>
</organism>
<dbReference type="CDD" id="cd17246">
    <property type="entry name" value="RMtype1_S_SonII-TRD2-CR2_like"/>
    <property type="match status" value="1"/>
</dbReference>
<protein>
    <submittedName>
        <fullName evidence="5">Restriction endonuclease subunit S</fullName>
    </submittedName>
</protein>
<comment type="similarity">
    <text evidence="1">Belongs to the type-I restriction system S methylase family.</text>
</comment>
<sequence length="406" mass="47098">MIPKLRFKDDNGNDFPAWNTTVRLEEISAFITKGATPTTYGFEWQIKGIYFFRNDCIKNNIFVYGDYSYISEEANEFLKRSEIRGDDIVIAITGDIGKVGLVPRKIKKANINQHLARIRIIKNAIPYFVYSYLCSNEIQQNYKKIKTGLSMAQLSLNQIRKTKIPVVSIMEQRKIAEFLMTIDQVIEIKKKTVIAWEERKKGVMEKLFCQKIRFKTDEKSEFPEWREKQFGEIISEFKEKTEIENEDTLLSCAINGIFLNSELFGHQRGQSNIGYLKIKKGTLVLSTQNLHLGNANVNMRFEHGIISPAYKTYNIVGCSVEYMNQWIKWDTTKRFFYNATTVGASGCRRNVDWNLLYSQKIDVPCPEEQEKIVECLSALDDVVEKQKETLCAWENLKDGLLQQVFI</sequence>
<dbReference type="PANTHER" id="PTHR30408">
    <property type="entry name" value="TYPE-1 RESTRICTION ENZYME ECOKI SPECIFICITY PROTEIN"/>
    <property type="match status" value="1"/>
</dbReference>
<accession>A0ABX2GGV8</accession>
<keyword evidence="5" id="KW-0378">Hydrolase</keyword>
<name>A0ABX2GGV8_9FIRM</name>
<dbReference type="EMBL" id="JAAITQ010000030">
    <property type="protein sequence ID" value="NSE17394.1"/>
    <property type="molecule type" value="Genomic_DNA"/>
</dbReference>
<dbReference type="SUPFAM" id="SSF116734">
    <property type="entry name" value="DNA methylase specificity domain"/>
    <property type="match status" value="2"/>
</dbReference>
<evidence type="ECO:0000256" key="1">
    <source>
        <dbReference type="ARBA" id="ARBA00010923"/>
    </source>
</evidence>
<evidence type="ECO:0000313" key="5">
    <source>
        <dbReference type="EMBL" id="NSE17394.1"/>
    </source>
</evidence>
<evidence type="ECO:0000256" key="3">
    <source>
        <dbReference type="ARBA" id="ARBA00023125"/>
    </source>
</evidence>
<reference evidence="5 6" key="1">
    <citation type="journal article" date="2020" name="Cell Host Microbe">
        <title>Functional and Genomic Variation between Human-Derived Isolates of Lachnospiraceae Reveals Inter- and Intra-Species Diversity.</title>
        <authorList>
            <person name="Sorbara M.T."/>
            <person name="Littmann E.R."/>
            <person name="Fontana E."/>
            <person name="Moody T.U."/>
            <person name="Kohout C.E."/>
            <person name="Gjonbalaj M."/>
            <person name="Eaton V."/>
            <person name="Seok R."/>
            <person name="Leiner I.M."/>
            <person name="Pamer E.G."/>
        </authorList>
    </citation>
    <scope>NUCLEOTIDE SEQUENCE [LARGE SCALE GENOMIC DNA]</scope>
    <source>
        <strain evidence="5 6">MSK.14.54</strain>
    </source>
</reference>
<dbReference type="InterPro" id="IPR044946">
    <property type="entry name" value="Restrct_endonuc_typeI_TRD_sf"/>
</dbReference>
<keyword evidence="5" id="KW-0255">Endonuclease</keyword>
<dbReference type="InterPro" id="IPR052021">
    <property type="entry name" value="Type-I_RS_S_subunit"/>
</dbReference>
<evidence type="ECO:0000313" key="6">
    <source>
        <dbReference type="Proteomes" id="UP000768180"/>
    </source>
</evidence>
<dbReference type="PANTHER" id="PTHR30408:SF12">
    <property type="entry name" value="TYPE I RESTRICTION ENZYME MJAVIII SPECIFICITY SUBUNIT"/>
    <property type="match status" value="1"/>
</dbReference>
<proteinExistence type="inferred from homology"/>
<comment type="caution">
    <text evidence="5">The sequence shown here is derived from an EMBL/GenBank/DDBJ whole genome shotgun (WGS) entry which is preliminary data.</text>
</comment>
<feature type="domain" description="Type I restriction modification DNA specificity" evidence="4">
    <location>
        <begin position="21"/>
        <end position="192"/>
    </location>
</feature>
<keyword evidence="6" id="KW-1185">Reference proteome</keyword>